<evidence type="ECO:0000256" key="1">
    <source>
        <dbReference type="ARBA" id="ARBA00007613"/>
    </source>
</evidence>
<dbReference type="Pfam" id="PF02321">
    <property type="entry name" value="OEP"/>
    <property type="match status" value="1"/>
</dbReference>
<reference evidence="4 5" key="1">
    <citation type="submission" date="2018-06" db="EMBL/GenBank/DDBJ databases">
        <title>Genomic Encyclopedia of Archaeal and Bacterial Type Strains, Phase II (KMG-II): from individual species to whole genera.</title>
        <authorList>
            <person name="Goeker M."/>
        </authorList>
    </citation>
    <scope>NUCLEOTIDE SEQUENCE [LARGE SCALE GENOMIC DNA]</scope>
    <source>
        <strain evidence="4 5">DSM 23857</strain>
    </source>
</reference>
<feature type="signal peptide" evidence="3">
    <location>
        <begin position="1"/>
        <end position="19"/>
    </location>
</feature>
<sequence length="426" mass="48632">MIKTYLTGLLLLLAHAKLAAQDKVDTVRLTPNAAEKIFLDNNLPLLAEKLNIKQGEAKILQAKAWPNPTFTLDELQVYKNATTEDIPPVVGNFWRDRNFAFQFEQLILTARKRQKNISLETRNKEMAEIAFTDLLYALKAEFRQTMFEIQYLQQISKSYQIQLIEVNKLLAAQEIQFKNGHTSQAELFRLKGLAISLKGELNEHGEELNALQKSLKSMMNANPHSFIILEDAFNTQTINHIRAIDLAQVFLQSSQNTKLIAAKQQVKIDEAQLAIEKANRVPDVNLIANFDRAGSTMRNFVGLGFSVDIPAFNRNKGNIRAAQFEVQKSNLFQQNTANELQHSLVQHFTDLQQAMQLYTSIDTDYMQKLDDMTSAIGRNFAARNISLLEFLDYYESFRDSKEQYYGAIKDILIKKENLNYLVGGEL</sequence>
<proteinExistence type="inferred from homology"/>
<evidence type="ECO:0000256" key="3">
    <source>
        <dbReference type="SAM" id="SignalP"/>
    </source>
</evidence>
<name>A0A327QUK6_9BACT</name>
<dbReference type="Gene3D" id="1.20.1600.10">
    <property type="entry name" value="Outer membrane efflux proteins (OEP)"/>
    <property type="match status" value="1"/>
</dbReference>
<dbReference type="Proteomes" id="UP000249547">
    <property type="component" value="Unassembled WGS sequence"/>
</dbReference>
<dbReference type="PANTHER" id="PTHR30203">
    <property type="entry name" value="OUTER MEMBRANE CATION EFFLUX PROTEIN"/>
    <property type="match status" value="1"/>
</dbReference>
<dbReference type="SUPFAM" id="SSF56954">
    <property type="entry name" value="Outer membrane efflux proteins (OEP)"/>
    <property type="match status" value="1"/>
</dbReference>
<organism evidence="4 5">
    <name type="scientific">Chitinophaga skermanii</name>
    <dbReference type="NCBI Taxonomy" id="331697"/>
    <lineage>
        <taxon>Bacteria</taxon>
        <taxon>Pseudomonadati</taxon>
        <taxon>Bacteroidota</taxon>
        <taxon>Chitinophagia</taxon>
        <taxon>Chitinophagales</taxon>
        <taxon>Chitinophagaceae</taxon>
        <taxon>Chitinophaga</taxon>
    </lineage>
</organism>
<evidence type="ECO:0000313" key="4">
    <source>
        <dbReference type="EMBL" id="RAJ05417.1"/>
    </source>
</evidence>
<gene>
    <name evidence="4" type="ORF">LX64_02575</name>
</gene>
<keyword evidence="3" id="KW-0732">Signal</keyword>
<evidence type="ECO:0000256" key="2">
    <source>
        <dbReference type="SAM" id="Coils"/>
    </source>
</evidence>
<feature type="chain" id="PRO_5016317200" evidence="3">
    <location>
        <begin position="20"/>
        <end position="426"/>
    </location>
</feature>
<dbReference type="OrthoDB" id="9791261at2"/>
<comment type="similarity">
    <text evidence="1">Belongs to the outer membrane factor (OMF) (TC 1.B.17) family.</text>
</comment>
<keyword evidence="5" id="KW-1185">Reference proteome</keyword>
<comment type="caution">
    <text evidence="4">The sequence shown here is derived from an EMBL/GenBank/DDBJ whole genome shotgun (WGS) entry which is preliminary data.</text>
</comment>
<feature type="coiled-coil region" evidence="2">
    <location>
        <begin position="194"/>
        <end position="221"/>
    </location>
</feature>
<dbReference type="PANTHER" id="PTHR30203:SF23">
    <property type="entry name" value="OUTER MEMBRANE EFFLUX PROTEIN"/>
    <property type="match status" value="1"/>
</dbReference>
<dbReference type="EMBL" id="QLLL01000004">
    <property type="protein sequence ID" value="RAJ05417.1"/>
    <property type="molecule type" value="Genomic_DNA"/>
</dbReference>
<dbReference type="AlphaFoldDB" id="A0A327QUK6"/>
<evidence type="ECO:0000313" key="5">
    <source>
        <dbReference type="Proteomes" id="UP000249547"/>
    </source>
</evidence>
<dbReference type="InterPro" id="IPR003423">
    <property type="entry name" value="OMP_efflux"/>
</dbReference>
<protein>
    <submittedName>
        <fullName evidence="4">Cobalt-zinc-cadmium efflux system outer membrane protein</fullName>
    </submittedName>
</protein>
<keyword evidence="2" id="KW-0175">Coiled coil</keyword>
<dbReference type="GO" id="GO:0015562">
    <property type="term" value="F:efflux transmembrane transporter activity"/>
    <property type="evidence" value="ECO:0007669"/>
    <property type="project" value="InterPro"/>
</dbReference>
<accession>A0A327QUK6</accession>
<dbReference type="InterPro" id="IPR010131">
    <property type="entry name" value="MdtP/NodT-like"/>
</dbReference>
<dbReference type="RefSeq" id="WP_111598009.1">
    <property type="nucleotide sequence ID" value="NZ_QLLL01000004.1"/>
</dbReference>